<dbReference type="InterPro" id="IPR014729">
    <property type="entry name" value="Rossmann-like_a/b/a_fold"/>
</dbReference>
<evidence type="ECO:0000256" key="3">
    <source>
        <dbReference type="ARBA" id="ARBA00022598"/>
    </source>
</evidence>
<dbReference type="GO" id="GO:0004830">
    <property type="term" value="F:tryptophan-tRNA ligase activity"/>
    <property type="evidence" value="ECO:0007669"/>
    <property type="project" value="UniProtKB-UniRule"/>
</dbReference>
<gene>
    <name evidence="11" type="ORF">A3C24_01600</name>
</gene>
<protein>
    <recommendedName>
        <fullName evidence="2 9">Tryptophan--tRNA ligase</fullName>
        <ecNumber evidence="2 9">6.1.1.2</ecNumber>
    </recommendedName>
</protein>
<dbReference type="GO" id="GO:0005524">
    <property type="term" value="F:ATP binding"/>
    <property type="evidence" value="ECO:0007669"/>
    <property type="project" value="UniProtKB-KW"/>
</dbReference>
<dbReference type="PROSITE" id="PS00178">
    <property type="entry name" value="AA_TRNA_LIGASE_I"/>
    <property type="match status" value="1"/>
</dbReference>
<feature type="non-terminal residue" evidence="11">
    <location>
        <position position="309"/>
    </location>
</feature>
<name>A0A1F7GUU8_9BACT</name>
<evidence type="ECO:0000256" key="9">
    <source>
        <dbReference type="NCBIfam" id="TIGR00233"/>
    </source>
</evidence>
<evidence type="ECO:0000256" key="8">
    <source>
        <dbReference type="ARBA" id="ARBA00049929"/>
    </source>
</evidence>
<dbReference type="AlphaFoldDB" id="A0A1F7GUU8"/>
<dbReference type="Proteomes" id="UP000177159">
    <property type="component" value="Unassembled WGS sequence"/>
</dbReference>
<dbReference type="InterPro" id="IPR050203">
    <property type="entry name" value="Trp-tRNA_synthetase"/>
</dbReference>
<dbReference type="PANTHER" id="PTHR43766:SF1">
    <property type="entry name" value="TRYPTOPHAN--TRNA LIGASE, MITOCHONDRIAL"/>
    <property type="match status" value="1"/>
</dbReference>
<comment type="similarity">
    <text evidence="1 10">Belongs to the class-I aminoacyl-tRNA synthetase family.</text>
</comment>
<evidence type="ECO:0000256" key="5">
    <source>
        <dbReference type="ARBA" id="ARBA00022840"/>
    </source>
</evidence>
<evidence type="ECO:0000256" key="2">
    <source>
        <dbReference type="ARBA" id="ARBA00013161"/>
    </source>
</evidence>
<dbReference type="InterPro" id="IPR002306">
    <property type="entry name" value="Trp-tRNA-ligase"/>
</dbReference>
<dbReference type="Gene3D" id="1.10.240.10">
    <property type="entry name" value="Tyrosyl-Transfer RNA Synthetase"/>
    <property type="match status" value="1"/>
</dbReference>
<dbReference type="Gene3D" id="3.40.50.620">
    <property type="entry name" value="HUPs"/>
    <property type="match status" value="1"/>
</dbReference>
<evidence type="ECO:0000256" key="6">
    <source>
        <dbReference type="ARBA" id="ARBA00022917"/>
    </source>
</evidence>
<keyword evidence="4 10" id="KW-0547">Nucleotide-binding</keyword>
<keyword evidence="7 10" id="KW-0030">Aminoacyl-tRNA synthetase</keyword>
<sequence length="309" mass="34955">MKTIFSGIQPSGSLHLGNYLGAIKQWVEIQNGDLRRENGELKLIFMLADLHTITVPQQPDELRHNRLDVTAWYIAAGLDPAKTTIFVQSENPDHPYLTWIFDCITPMGWMERMTQFKDKSKTQGERTSVGLFHYPNLMAVDILLYDTDFVPVGEDQTQHLEVTRDIAEKFNKTFGKTFKIPQIMLQKYAARIKSLQNPLVKMSKSTIDPNGTMGLLDSVDEIRNKIMRAVTDSGSEIKSGEDKPALSNLLGMYSAFSGDAIEALEGKYQGKSYAEFKKDLIEVVVSHLEPIQKKHNELMGDTSYLHKVL</sequence>
<comment type="catalytic activity">
    <reaction evidence="8">
        <text>tRNA(Trp) + L-tryptophan + ATP = L-tryptophyl-tRNA(Trp) + AMP + diphosphate + H(+)</text>
        <dbReference type="Rhea" id="RHEA:24080"/>
        <dbReference type="Rhea" id="RHEA-COMP:9671"/>
        <dbReference type="Rhea" id="RHEA-COMP:9705"/>
        <dbReference type="ChEBI" id="CHEBI:15378"/>
        <dbReference type="ChEBI" id="CHEBI:30616"/>
        <dbReference type="ChEBI" id="CHEBI:33019"/>
        <dbReference type="ChEBI" id="CHEBI:57912"/>
        <dbReference type="ChEBI" id="CHEBI:78442"/>
        <dbReference type="ChEBI" id="CHEBI:78535"/>
        <dbReference type="ChEBI" id="CHEBI:456215"/>
        <dbReference type="EC" id="6.1.1.2"/>
    </reaction>
</comment>
<dbReference type="InterPro" id="IPR001412">
    <property type="entry name" value="aa-tRNA-synth_I_CS"/>
</dbReference>
<accession>A0A1F7GUU8</accession>
<dbReference type="CDD" id="cd00806">
    <property type="entry name" value="TrpRS_core"/>
    <property type="match status" value="1"/>
</dbReference>
<evidence type="ECO:0000256" key="7">
    <source>
        <dbReference type="ARBA" id="ARBA00023146"/>
    </source>
</evidence>
<dbReference type="NCBIfam" id="TIGR00233">
    <property type="entry name" value="trpS"/>
    <property type="match status" value="1"/>
</dbReference>
<dbReference type="PANTHER" id="PTHR43766">
    <property type="entry name" value="TRYPTOPHAN--TRNA LIGASE, MITOCHONDRIAL"/>
    <property type="match status" value="1"/>
</dbReference>
<dbReference type="PRINTS" id="PR01039">
    <property type="entry name" value="TRNASYNTHTRP"/>
</dbReference>
<evidence type="ECO:0000256" key="1">
    <source>
        <dbReference type="ARBA" id="ARBA00005594"/>
    </source>
</evidence>
<evidence type="ECO:0000313" key="11">
    <source>
        <dbReference type="EMBL" id="OGK22748.1"/>
    </source>
</evidence>
<proteinExistence type="inferred from homology"/>
<evidence type="ECO:0000313" key="12">
    <source>
        <dbReference type="Proteomes" id="UP000177159"/>
    </source>
</evidence>
<comment type="caution">
    <text evidence="11">The sequence shown here is derived from an EMBL/GenBank/DDBJ whole genome shotgun (WGS) entry which is preliminary data.</text>
</comment>
<keyword evidence="5 10" id="KW-0067">ATP-binding</keyword>
<evidence type="ECO:0000256" key="4">
    <source>
        <dbReference type="ARBA" id="ARBA00022741"/>
    </source>
</evidence>
<dbReference type="InterPro" id="IPR002305">
    <property type="entry name" value="aa-tRNA-synth_Ic"/>
</dbReference>
<dbReference type="GO" id="GO:0006436">
    <property type="term" value="P:tryptophanyl-tRNA aminoacylation"/>
    <property type="evidence" value="ECO:0007669"/>
    <property type="project" value="UniProtKB-UniRule"/>
</dbReference>
<reference evidence="11 12" key="1">
    <citation type="journal article" date="2016" name="Nat. Commun.">
        <title>Thousands of microbial genomes shed light on interconnected biogeochemical processes in an aquifer system.</title>
        <authorList>
            <person name="Anantharaman K."/>
            <person name="Brown C.T."/>
            <person name="Hug L.A."/>
            <person name="Sharon I."/>
            <person name="Castelle C.J."/>
            <person name="Probst A.J."/>
            <person name="Thomas B.C."/>
            <person name="Singh A."/>
            <person name="Wilkins M.J."/>
            <person name="Karaoz U."/>
            <person name="Brodie E.L."/>
            <person name="Williams K.H."/>
            <person name="Hubbard S.S."/>
            <person name="Banfield J.F."/>
        </authorList>
    </citation>
    <scope>NUCLEOTIDE SEQUENCE [LARGE SCALE GENOMIC DNA]</scope>
</reference>
<dbReference type="SUPFAM" id="SSF52374">
    <property type="entry name" value="Nucleotidylyl transferase"/>
    <property type="match status" value="1"/>
</dbReference>
<dbReference type="Pfam" id="PF00579">
    <property type="entry name" value="tRNA-synt_1b"/>
    <property type="match status" value="1"/>
</dbReference>
<dbReference type="EC" id="6.1.1.2" evidence="2 9"/>
<dbReference type="EMBL" id="MFZM01000034">
    <property type="protein sequence ID" value="OGK22748.1"/>
    <property type="molecule type" value="Genomic_DNA"/>
</dbReference>
<evidence type="ECO:0000256" key="10">
    <source>
        <dbReference type="RuleBase" id="RU363036"/>
    </source>
</evidence>
<keyword evidence="3 10" id="KW-0436">Ligase</keyword>
<keyword evidence="6 10" id="KW-0648">Protein biosynthesis</keyword>
<organism evidence="11 12">
    <name type="scientific">Candidatus Roizmanbacteria bacterium RIFCSPHIGHO2_02_FULL_37_24</name>
    <dbReference type="NCBI Taxonomy" id="1802037"/>
    <lineage>
        <taxon>Bacteria</taxon>
        <taxon>Candidatus Roizmaniibacteriota</taxon>
    </lineage>
</organism>
<dbReference type="FunFam" id="1.10.240.10:FF:000005">
    <property type="entry name" value="Tryptophan--tRNA ligase"/>
    <property type="match status" value="1"/>
</dbReference>
<dbReference type="GO" id="GO:0005829">
    <property type="term" value="C:cytosol"/>
    <property type="evidence" value="ECO:0007669"/>
    <property type="project" value="TreeGrafter"/>
</dbReference>